<evidence type="ECO:0000313" key="2">
    <source>
        <dbReference type="EMBL" id="KAJ8426842.1"/>
    </source>
</evidence>
<keyword evidence="3" id="KW-1185">Reference proteome</keyword>
<organism evidence="2 3">
    <name type="scientific">Carnegiea gigantea</name>
    <dbReference type="NCBI Taxonomy" id="171969"/>
    <lineage>
        <taxon>Eukaryota</taxon>
        <taxon>Viridiplantae</taxon>
        <taxon>Streptophyta</taxon>
        <taxon>Embryophyta</taxon>
        <taxon>Tracheophyta</taxon>
        <taxon>Spermatophyta</taxon>
        <taxon>Magnoliopsida</taxon>
        <taxon>eudicotyledons</taxon>
        <taxon>Gunneridae</taxon>
        <taxon>Pentapetalae</taxon>
        <taxon>Caryophyllales</taxon>
        <taxon>Cactineae</taxon>
        <taxon>Cactaceae</taxon>
        <taxon>Cactoideae</taxon>
        <taxon>Echinocereeae</taxon>
        <taxon>Carnegiea</taxon>
    </lineage>
</organism>
<evidence type="ECO:0000313" key="3">
    <source>
        <dbReference type="Proteomes" id="UP001153076"/>
    </source>
</evidence>
<sequence length="168" mass="18110">MEERSSQHSGLKQLIHSFREASCPERRPNCCRTAEESHTTSANRDSLSPMLANMPPCSLNMDNGSQSETIGTPTPLTDASPSPPPPVSSAARRPLRRPHGRGGRSSFAEVNEQIDEVDPSDFPIASRATKLESSFAIAMVLEDSDSDGQAISEVIDLETESDVGMEAL</sequence>
<dbReference type="EMBL" id="JAKOGI010001232">
    <property type="protein sequence ID" value="KAJ8426842.1"/>
    <property type="molecule type" value="Genomic_DNA"/>
</dbReference>
<reference evidence="2" key="1">
    <citation type="submission" date="2022-04" db="EMBL/GenBank/DDBJ databases">
        <title>Carnegiea gigantea Genome sequencing and assembly v2.</title>
        <authorList>
            <person name="Copetti D."/>
            <person name="Sanderson M.J."/>
            <person name="Burquez A."/>
            <person name="Wojciechowski M.F."/>
        </authorList>
    </citation>
    <scope>NUCLEOTIDE SEQUENCE</scope>
    <source>
        <strain evidence="2">SGP5-SGP5p</strain>
        <tissue evidence="2">Aerial part</tissue>
    </source>
</reference>
<proteinExistence type="predicted"/>
<gene>
    <name evidence="2" type="ORF">Cgig2_025247</name>
</gene>
<feature type="compositionally biased region" description="Polar residues" evidence="1">
    <location>
        <begin position="60"/>
        <end position="71"/>
    </location>
</feature>
<feature type="compositionally biased region" description="Basic and acidic residues" evidence="1">
    <location>
        <begin position="17"/>
        <end position="38"/>
    </location>
</feature>
<protein>
    <submittedName>
        <fullName evidence="2">Uncharacterized protein</fullName>
    </submittedName>
</protein>
<dbReference type="AlphaFoldDB" id="A0A9Q1JIK2"/>
<evidence type="ECO:0000256" key="1">
    <source>
        <dbReference type="SAM" id="MobiDB-lite"/>
    </source>
</evidence>
<name>A0A9Q1JIK2_9CARY</name>
<feature type="region of interest" description="Disordered" evidence="1">
    <location>
        <begin position="1"/>
        <end position="114"/>
    </location>
</feature>
<comment type="caution">
    <text evidence="2">The sequence shown here is derived from an EMBL/GenBank/DDBJ whole genome shotgun (WGS) entry which is preliminary data.</text>
</comment>
<dbReference type="Proteomes" id="UP001153076">
    <property type="component" value="Unassembled WGS sequence"/>
</dbReference>
<feature type="compositionally biased region" description="Basic residues" evidence="1">
    <location>
        <begin position="93"/>
        <end position="102"/>
    </location>
</feature>
<accession>A0A9Q1JIK2</accession>